<evidence type="ECO:0000256" key="5">
    <source>
        <dbReference type="RuleBase" id="RU361277"/>
    </source>
</evidence>
<dbReference type="Gene3D" id="3.90.180.10">
    <property type="entry name" value="Medium-chain alcohol dehydrogenases, catalytic domain"/>
    <property type="match status" value="1"/>
</dbReference>
<dbReference type="GO" id="GO:0008270">
    <property type="term" value="F:zinc ion binding"/>
    <property type="evidence" value="ECO:0007669"/>
    <property type="project" value="InterPro"/>
</dbReference>
<dbReference type="OrthoDB" id="1879366at2759"/>
<dbReference type="Pfam" id="PF00107">
    <property type="entry name" value="ADH_zinc_N"/>
    <property type="match status" value="1"/>
</dbReference>
<evidence type="ECO:0000259" key="6">
    <source>
        <dbReference type="SMART" id="SM00829"/>
    </source>
</evidence>
<keyword evidence="8" id="KW-1185">Reference proteome</keyword>
<dbReference type="InterPro" id="IPR013154">
    <property type="entry name" value="ADH-like_N"/>
</dbReference>
<dbReference type="InterPro" id="IPR029752">
    <property type="entry name" value="D-isomer_DH_CS1"/>
</dbReference>
<dbReference type="GeneID" id="39985279"/>
<dbReference type="InterPro" id="IPR002328">
    <property type="entry name" value="ADH_Zn_CS"/>
</dbReference>
<comment type="cofactor">
    <cofactor evidence="1 5">
        <name>Zn(2+)</name>
        <dbReference type="ChEBI" id="CHEBI:29105"/>
    </cofactor>
</comment>
<dbReference type="EMBL" id="NBCO01000013">
    <property type="protein sequence ID" value="ORC89279.1"/>
    <property type="molecule type" value="Genomic_DNA"/>
</dbReference>
<dbReference type="RefSeq" id="XP_028883345.1">
    <property type="nucleotide sequence ID" value="XM_029025499.1"/>
</dbReference>
<evidence type="ECO:0000256" key="4">
    <source>
        <dbReference type="ARBA" id="ARBA00023002"/>
    </source>
</evidence>
<evidence type="ECO:0000256" key="1">
    <source>
        <dbReference type="ARBA" id="ARBA00001947"/>
    </source>
</evidence>
<proteinExistence type="inferred from homology"/>
<reference evidence="7 8" key="1">
    <citation type="submission" date="2017-03" db="EMBL/GenBank/DDBJ databases">
        <title>An alternative strategy for trypanosome survival in the mammalian bloodstream revealed through genome and transcriptome analysis of the ubiquitous bovine parasite Trypanosoma (Megatrypanum) theileri.</title>
        <authorList>
            <person name="Kelly S."/>
            <person name="Ivens A."/>
            <person name="Mott A."/>
            <person name="O'Neill E."/>
            <person name="Emms D."/>
            <person name="Macleod O."/>
            <person name="Voorheis P."/>
            <person name="Matthews J."/>
            <person name="Matthews K."/>
            <person name="Carrington M."/>
        </authorList>
    </citation>
    <scope>NUCLEOTIDE SEQUENCE [LARGE SCALE GENOMIC DNA]</scope>
    <source>
        <strain evidence="7">Edinburgh</strain>
    </source>
</reference>
<feature type="domain" description="Enoyl reductase (ER)" evidence="6">
    <location>
        <begin position="9"/>
        <end position="344"/>
    </location>
</feature>
<sequence length="351" mass="37317">MATPAKGYAALSAKAPLGPYAFQRRAVGPNDVSIKIAYCGVCHSDIHQVRDEWAAGLFPMVPGHEIVGHVTAVGANVKKFKVGDTVGVGCMVDSCRTCEECKKGLEQYCLEGNTGTYNSRTRDGKDVTQGGYSDHIVTNEDFVLRVPSNLDLAAAAPLLCAGITTYSPLHHWGVKAGTKVGVVGLGGLGHMAVKIAKAMGADVTVFTTTENKKESAKKLGADHVVLSKDPKQMEAVKGTLNYILDTVGAPHDLSPYILALKTDGVHTLVGAPAGNHPPVPPFLLIMGRKSVAGSVIGGIAETQEMLDFCGKHGIVSEIEKINIDYINTAYERVIKSDVKYRFVIDMASLNK</sequence>
<dbReference type="Gene3D" id="3.40.50.720">
    <property type="entry name" value="NAD(P)-binding Rossmann-like Domain"/>
    <property type="match status" value="1"/>
</dbReference>
<dbReference type="PROSITE" id="PS00059">
    <property type="entry name" value="ADH_ZINC"/>
    <property type="match status" value="1"/>
</dbReference>
<dbReference type="AlphaFoldDB" id="A0A1X0NYI6"/>
<dbReference type="Pfam" id="PF08240">
    <property type="entry name" value="ADH_N"/>
    <property type="match status" value="1"/>
</dbReference>
<protein>
    <submittedName>
        <fullName evidence="7">NADP-dependent alcohol hydrogenase</fullName>
    </submittedName>
</protein>
<dbReference type="SUPFAM" id="SSF50129">
    <property type="entry name" value="GroES-like"/>
    <property type="match status" value="1"/>
</dbReference>
<dbReference type="InterPro" id="IPR020843">
    <property type="entry name" value="ER"/>
</dbReference>
<evidence type="ECO:0000313" key="8">
    <source>
        <dbReference type="Proteomes" id="UP000192257"/>
    </source>
</evidence>
<name>A0A1X0NYI6_9TRYP</name>
<dbReference type="InterPro" id="IPR047109">
    <property type="entry name" value="CAD-like"/>
</dbReference>
<dbReference type="PROSITE" id="PS00065">
    <property type="entry name" value="D_2_HYDROXYACID_DH_1"/>
    <property type="match status" value="1"/>
</dbReference>
<evidence type="ECO:0000313" key="7">
    <source>
        <dbReference type="EMBL" id="ORC89279.1"/>
    </source>
</evidence>
<dbReference type="Proteomes" id="UP000192257">
    <property type="component" value="Unassembled WGS sequence"/>
</dbReference>
<dbReference type="InterPro" id="IPR013149">
    <property type="entry name" value="ADH-like_C"/>
</dbReference>
<keyword evidence="2 5" id="KW-0479">Metal-binding</keyword>
<dbReference type="FunFam" id="3.40.50.720:FF:000022">
    <property type="entry name" value="Cinnamyl alcohol dehydrogenase"/>
    <property type="match status" value="1"/>
</dbReference>
<evidence type="ECO:0000256" key="3">
    <source>
        <dbReference type="ARBA" id="ARBA00022833"/>
    </source>
</evidence>
<keyword evidence="4" id="KW-0560">Oxidoreductase</keyword>
<gene>
    <name evidence="7" type="ORF">TM35_000132830</name>
</gene>
<organism evidence="7 8">
    <name type="scientific">Trypanosoma theileri</name>
    <dbReference type="NCBI Taxonomy" id="67003"/>
    <lineage>
        <taxon>Eukaryota</taxon>
        <taxon>Discoba</taxon>
        <taxon>Euglenozoa</taxon>
        <taxon>Kinetoplastea</taxon>
        <taxon>Metakinetoplastina</taxon>
        <taxon>Trypanosomatida</taxon>
        <taxon>Trypanosomatidae</taxon>
        <taxon>Trypanosoma</taxon>
    </lineage>
</organism>
<accession>A0A1X0NYI6</accession>
<comment type="similarity">
    <text evidence="5">Belongs to the zinc-containing alcohol dehydrogenase family.</text>
</comment>
<comment type="caution">
    <text evidence="7">The sequence shown here is derived from an EMBL/GenBank/DDBJ whole genome shotgun (WGS) entry which is preliminary data.</text>
</comment>
<keyword evidence="3 5" id="KW-0862">Zinc</keyword>
<dbReference type="CDD" id="cd05283">
    <property type="entry name" value="CAD1"/>
    <property type="match status" value="1"/>
</dbReference>
<dbReference type="VEuPathDB" id="TriTrypDB:TM35_000132830"/>
<dbReference type="STRING" id="67003.A0A1X0NYI6"/>
<dbReference type="SMART" id="SM00829">
    <property type="entry name" value="PKS_ER"/>
    <property type="match status" value="1"/>
</dbReference>
<dbReference type="SUPFAM" id="SSF51735">
    <property type="entry name" value="NAD(P)-binding Rossmann-fold domains"/>
    <property type="match status" value="1"/>
</dbReference>
<dbReference type="InterPro" id="IPR011032">
    <property type="entry name" value="GroES-like_sf"/>
</dbReference>
<dbReference type="GO" id="GO:0016616">
    <property type="term" value="F:oxidoreductase activity, acting on the CH-OH group of donors, NAD or NADP as acceptor"/>
    <property type="evidence" value="ECO:0007669"/>
    <property type="project" value="InterPro"/>
</dbReference>
<dbReference type="PANTHER" id="PTHR42683">
    <property type="entry name" value="ALDEHYDE REDUCTASE"/>
    <property type="match status" value="1"/>
</dbReference>
<dbReference type="InterPro" id="IPR036291">
    <property type="entry name" value="NAD(P)-bd_dom_sf"/>
</dbReference>
<evidence type="ECO:0000256" key="2">
    <source>
        <dbReference type="ARBA" id="ARBA00022723"/>
    </source>
</evidence>